<comment type="caution">
    <text evidence="1">The sequence shown here is derived from an EMBL/GenBank/DDBJ whole genome shotgun (WGS) entry which is preliminary data.</text>
</comment>
<organism evidence="1 2">
    <name type="scientific">Salinomyces thailandicus</name>
    <dbReference type="NCBI Taxonomy" id="706561"/>
    <lineage>
        <taxon>Eukaryota</taxon>
        <taxon>Fungi</taxon>
        <taxon>Dikarya</taxon>
        <taxon>Ascomycota</taxon>
        <taxon>Pezizomycotina</taxon>
        <taxon>Dothideomycetes</taxon>
        <taxon>Dothideomycetidae</taxon>
        <taxon>Mycosphaerellales</taxon>
        <taxon>Teratosphaeriaceae</taxon>
        <taxon>Salinomyces</taxon>
    </lineage>
</organism>
<name>A0A4U0U6S0_9PEZI</name>
<dbReference type="AlphaFoldDB" id="A0A4U0U6S0"/>
<keyword evidence="2" id="KW-1185">Reference proteome</keyword>
<accession>A0A4U0U6S0</accession>
<gene>
    <name evidence="1" type="ORF">B0A50_02865</name>
</gene>
<dbReference type="EMBL" id="NAJL01000012">
    <property type="protein sequence ID" value="TKA30146.1"/>
    <property type="molecule type" value="Genomic_DNA"/>
</dbReference>
<dbReference type="Proteomes" id="UP000308549">
    <property type="component" value="Unassembled WGS sequence"/>
</dbReference>
<reference evidence="1 2" key="1">
    <citation type="submission" date="2017-03" db="EMBL/GenBank/DDBJ databases">
        <title>Genomes of endolithic fungi from Antarctica.</title>
        <authorList>
            <person name="Coleine C."/>
            <person name="Masonjones S."/>
            <person name="Stajich J.E."/>
        </authorList>
    </citation>
    <scope>NUCLEOTIDE SEQUENCE [LARGE SCALE GENOMIC DNA]</scope>
    <source>
        <strain evidence="1 2">CCFEE 6315</strain>
    </source>
</reference>
<evidence type="ECO:0000313" key="1">
    <source>
        <dbReference type="EMBL" id="TKA30146.1"/>
    </source>
</evidence>
<sequence length="404" mass="46277">MALRAVAATRQRTKVSSPPLVISRNLKEYVRRQEGRYSHSGYLAFEALFAKMMGLSEDILLHIFERLTPIQLYYLEMGERAFTPCIKRYEQSIHKSMFERVPHLTSLYQFSRIQELELFKASPKTSSPLSRALCTLERTESEALCAVKLVCATFSLGKDGASLEFDIQDAVLVLMKQVREWPLGNTSRDMLEVSRLPERRRTNVICFLDAVFKAETTLRPEPLPADMPLRYLIEAEAAGAPFYRQSPVVLQRLKLLFVQAVRLVTNRLPIPTQSLRYCRPLGKSDWGFSTTTGHVAVTASSLVFTVLFTESRSRGRIIVFDNSDSSSQTSPALMLLKLLFSLQYGEQWNHTVFQKETWLPWLRRHGLSIGQRRARWNWATWRDSDLGLKALFELPEDANKACSM</sequence>
<proteinExistence type="predicted"/>
<protein>
    <submittedName>
        <fullName evidence="1">Uncharacterized protein</fullName>
    </submittedName>
</protein>
<evidence type="ECO:0000313" key="2">
    <source>
        <dbReference type="Proteomes" id="UP000308549"/>
    </source>
</evidence>